<reference evidence="3 4" key="1">
    <citation type="submission" date="2019-07" db="EMBL/GenBank/DDBJ databases">
        <title>Whole genome shotgun sequence of Oceanobacillus sojae NBRC 105379.</title>
        <authorList>
            <person name="Hosoyama A."/>
            <person name="Uohara A."/>
            <person name="Ohji S."/>
            <person name="Ichikawa N."/>
        </authorList>
    </citation>
    <scope>NUCLEOTIDE SEQUENCE [LARGE SCALE GENOMIC DNA]</scope>
    <source>
        <strain evidence="3 4">NBRC 105379</strain>
    </source>
</reference>
<sequence length="394" mass="45789">MKKFLILFVGMMLFLVACNDSSASEEKNNNLPEEENSDSDSEVVKSESKSEKSTIDTNKKLGLKTEDIFKTELFEGKEATLQSFEYEDMKIDIIDSDYSTFRMFIYYLNDAEYASGIVLRNNGNNRDLEKETFDFFYNNLPENITDNSRQFKSAKNDYYLVGVIFNNEVDIDNPPVEISQIVQSDFFLDEENVDFYKQASKKAEYKEIYERVNSYIEENDVNDNDSAYEIKNIIDPVKDLMDKVEVHYDDFDDVSTIYYQGLNDVSNDKHIVPFITTEDNTMTFLVGFEKEDWLFADNVVFNIDGEKESIGTFNFDTDILNGSLIREEDTITNIDEELIEKIIDAEEVKMRFEGDKGEIDYTLTENDIQAIQTIKSFKGIKNDLSNLLFRFENK</sequence>
<feature type="compositionally biased region" description="Acidic residues" evidence="1">
    <location>
        <begin position="32"/>
        <end position="41"/>
    </location>
</feature>
<evidence type="ECO:0000256" key="1">
    <source>
        <dbReference type="SAM" id="MobiDB-lite"/>
    </source>
</evidence>
<dbReference type="Proteomes" id="UP000321558">
    <property type="component" value="Unassembled WGS sequence"/>
</dbReference>
<protein>
    <recommendedName>
        <fullName evidence="5">Lipoprotein</fullName>
    </recommendedName>
</protein>
<gene>
    <name evidence="3" type="ORF">OSO01_19390</name>
</gene>
<feature type="chain" id="PRO_5021803528" description="Lipoprotein" evidence="2">
    <location>
        <begin position="24"/>
        <end position="394"/>
    </location>
</feature>
<evidence type="ECO:0000256" key="2">
    <source>
        <dbReference type="SAM" id="SignalP"/>
    </source>
</evidence>
<dbReference type="PROSITE" id="PS51257">
    <property type="entry name" value="PROKAR_LIPOPROTEIN"/>
    <property type="match status" value="1"/>
</dbReference>
<comment type="caution">
    <text evidence="3">The sequence shown here is derived from an EMBL/GenBank/DDBJ whole genome shotgun (WGS) entry which is preliminary data.</text>
</comment>
<accession>A0A511ZIE5</accession>
<keyword evidence="4" id="KW-1185">Reference proteome</keyword>
<feature type="region of interest" description="Disordered" evidence="1">
    <location>
        <begin position="24"/>
        <end position="51"/>
    </location>
</feature>
<dbReference type="AlphaFoldDB" id="A0A511ZIE5"/>
<evidence type="ECO:0000313" key="3">
    <source>
        <dbReference type="EMBL" id="GEN87200.1"/>
    </source>
</evidence>
<proteinExistence type="predicted"/>
<evidence type="ECO:0008006" key="5">
    <source>
        <dbReference type="Google" id="ProtNLM"/>
    </source>
</evidence>
<feature type="signal peptide" evidence="2">
    <location>
        <begin position="1"/>
        <end position="23"/>
    </location>
</feature>
<name>A0A511ZIE5_9BACI</name>
<dbReference type="RefSeq" id="WP_147210206.1">
    <property type="nucleotide sequence ID" value="NZ_BJYM01000007.1"/>
</dbReference>
<feature type="compositionally biased region" description="Basic and acidic residues" evidence="1">
    <location>
        <begin position="42"/>
        <end position="51"/>
    </location>
</feature>
<organism evidence="3 4">
    <name type="scientific">Oceanobacillus sojae</name>
    <dbReference type="NCBI Taxonomy" id="582851"/>
    <lineage>
        <taxon>Bacteria</taxon>
        <taxon>Bacillati</taxon>
        <taxon>Bacillota</taxon>
        <taxon>Bacilli</taxon>
        <taxon>Bacillales</taxon>
        <taxon>Bacillaceae</taxon>
        <taxon>Oceanobacillus</taxon>
    </lineage>
</organism>
<dbReference type="OrthoDB" id="795031at2"/>
<evidence type="ECO:0000313" key="4">
    <source>
        <dbReference type="Proteomes" id="UP000321558"/>
    </source>
</evidence>
<dbReference type="EMBL" id="BJYM01000007">
    <property type="protein sequence ID" value="GEN87200.1"/>
    <property type="molecule type" value="Genomic_DNA"/>
</dbReference>
<keyword evidence="2" id="KW-0732">Signal</keyword>